<organism evidence="1 2">
    <name type="scientific">Petrolisthes cinctipes</name>
    <name type="common">Flat porcelain crab</name>
    <dbReference type="NCBI Taxonomy" id="88211"/>
    <lineage>
        <taxon>Eukaryota</taxon>
        <taxon>Metazoa</taxon>
        <taxon>Ecdysozoa</taxon>
        <taxon>Arthropoda</taxon>
        <taxon>Crustacea</taxon>
        <taxon>Multicrustacea</taxon>
        <taxon>Malacostraca</taxon>
        <taxon>Eumalacostraca</taxon>
        <taxon>Eucarida</taxon>
        <taxon>Decapoda</taxon>
        <taxon>Pleocyemata</taxon>
        <taxon>Anomura</taxon>
        <taxon>Galatheoidea</taxon>
        <taxon>Porcellanidae</taxon>
        <taxon>Petrolisthes</taxon>
    </lineage>
</organism>
<dbReference type="EMBL" id="JAWQEG010004964">
    <property type="protein sequence ID" value="KAK3859642.1"/>
    <property type="molecule type" value="Genomic_DNA"/>
</dbReference>
<dbReference type="Proteomes" id="UP001286313">
    <property type="component" value="Unassembled WGS sequence"/>
</dbReference>
<evidence type="ECO:0000313" key="1">
    <source>
        <dbReference type="EMBL" id="KAK3859642.1"/>
    </source>
</evidence>
<protein>
    <submittedName>
        <fullName evidence="1">Uncharacterized protein</fullName>
    </submittedName>
</protein>
<name>A0AAE1JX32_PETCI</name>
<proteinExistence type="predicted"/>
<accession>A0AAE1JX32</accession>
<comment type="caution">
    <text evidence="1">The sequence shown here is derived from an EMBL/GenBank/DDBJ whole genome shotgun (WGS) entry which is preliminary data.</text>
</comment>
<sequence length="238" mass="26201">MAQWPSPQAGWDEWDGSDGITTTVTTQDTRTQGVKKVVYGGPFYSCVFSEQNQAGSYVDVLDYVNDCSVYGFDNAIDSVLQTGMWMYYENYDFNNLGVGRVYWVHGIDIPVSFPFEYTDILPSEPASFTVSVTPPALAPLEAQCLRSSSLVIVPGPSTVVRGGQVMPSSCIPTLTMMLEAMVKSLSNLGIFPDLPSLGINDNSIWLVRKRCWAEKVVEGHQLKAEGRTKDGAWGYIIV</sequence>
<evidence type="ECO:0000313" key="2">
    <source>
        <dbReference type="Proteomes" id="UP001286313"/>
    </source>
</evidence>
<keyword evidence="2" id="KW-1185">Reference proteome</keyword>
<reference evidence="1" key="1">
    <citation type="submission" date="2023-10" db="EMBL/GenBank/DDBJ databases">
        <title>Genome assemblies of two species of porcelain crab, Petrolisthes cinctipes and Petrolisthes manimaculis (Anomura: Porcellanidae).</title>
        <authorList>
            <person name="Angst P."/>
        </authorList>
    </citation>
    <scope>NUCLEOTIDE SEQUENCE</scope>
    <source>
        <strain evidence="1">PB745_01</strain>
        <tissue evidence="1">Gill</tissue>
    </source>
</reference>
<gene>
    <name evidence="1" type="ORF">Pcinc_034256</name>
</gene>
<dbReference type="AlphaFoldDB" id="A0AAE1JX32"/>